<dbReference type="PROSITE" id="PS50092">
    <property type="entry name" value="TSP1"/>
    <property type="match status" value="1"/>
</dbReference>
<dbReference type="AlphaFoldDB" id="A0A3P7KNB1"/>
<reference evidence="1 2" key="1">
    <citation type="submission" date="2018-08" db="EMBL/GenBank/DDBJ databases">
        <authorList>
            <person name="Laetsch R D."/>
            <person name="Stevens L."/>
            <person name="Kumar S."/>
            <person name="Blaxter L. M."/>
        </authorList>
    </citation>
    <scope>NUCLEOTIDE SEQUENCE [LARGE SCALE GENOMIC DNA]</scope>
</reference>
<proteinExistence type="predicted"/>
<gene>
    <name evidence="1" type="ORF">NOO_LOCUS13545</name>
</gene>
<keyword evidence="2" id="KW-1185">Reference proteome</keyword>
<sequence>NCPKSDRTIDQRRCVLRPCPEWTSWSDWTDCLTCERKEIRYRKRHCRIGLIRVGDNEPECPGEAKETETCDISCGTSIRTNDSNRKSNPKLLSDHIIEMINSDAKMLA</sequence>
<dbReference type="SMART" id="SM00209">
    <property type="entry name" value="TSP1"/>
    <property type="match status" value="1"/>
</dbReference>
<dbReference type="InterPro" id="IPR036383">
    <property type="entry name" value="TSP1_rpt_sf"/>
</dbReference>
<feature type="non-terminal residue" evidence="1">
    <location>
        <position position="1"/>
    </location>
</feature>
<feature type="non-terminal residue" evidence="1">
    <location>
        <position position="108"/>
    </location>
</feature>
<evidence type="ECO:0000313" key="2">
    <source>
        <dbReference type="Proteomes" id="UP000271087"/>
    </source>
</evidence>
<dbReference type="SUPFAM" id="SSF82895">
    <property type="entry name" value="TSP-1 type 1 repeat"/>
    <property type="match status" value="1"/>
</dbReference>
<organism evidence="1 2">
    <name type="scientific">Onchocerca ochengi</name>
    <name type="common">Filarial nematode worm</name>
    <dbReference type="NCBI Taxonomy" id="42157"/>
    <lineage>
        <taxon>Eukaryota</taxon>
        <taxon>Metazoa</taxon>
        <taxon>Ecdysozoa</taxon>
        <taxon>Nematoda</taxon>
        <taxon>Chromadorea</taxon>
        <taxon>Rhabditida</taxon>
        <taxon>Spirurina</taxon>
        <taxon>Spiruromorpha</taxon>
        <taxon>Filarioidea</taxon>
        <taxon>Onchocercidae</taxon>
        <taxon>Onchocerca</taxon>
    </lineage>
</organism>
<dbReference type="EMBL" id="UYRW01016198">
    <property type="protein sequence ID" value="VDN02960.1"/>
    <property type="molecule type" value="Genomic_DNA"/>
</dbReference>
<protein>
    <submittedName>
        <fullName evidence="1">Uncharacterized protein</fullName>
    </submittedName>
</protein>
<dbReference type="Proteomes" id="UP000271087">
    <property type="component" value="Unassembled WGS sequence"/>
</dbReference>
<dbReference type="InterPro" id="IPR000884">
    <property type="entry name" value="TSP1_rpt"/>
</dbReference>
<name>A0A3P7KNB1_ONCOC</name>
<dbReference type="Gene3D" id="2.20.100.10">
    <property type="entry name" value="Thrombospondin type-1 (TSP1) repeat"/>
    <property type="match status" value="1"/>
</dbReference>
<evidence type="ECO:0000313" key="1">
    <source>
        <dbReference type="EMBL" id="VDN02960.1"/>
    </source>
</evidence>
<accession>A0A3P7KNB1</accession>
<dbReference type="OrthoDB" id="6434091at2759"/>